<dbReference type="InterPro" id="IPR036047">
    <property type="entry name" value="F-box-like_dom_sf"/>
</dbReference>
<feature type="domain" description="F-box" evidence="2">
    <location>
        <begin position="105"/>
        <end position="142"/>
    </location>
</feature>
<dbReference type="AlphaFoldDB" id="A0A1B6PBH6"/>
<dbReference type="InterPro" id="IPR056594">
    <property type="entry name" value="AT5G49610-like_b-prop"/>
</dbReference>
<sequence>MDRPARGRWNRRGGRGFGRPGPTGAAAGWTSSTGTTRSTPDLDLDFAAGERGTRGGGCGFGGRRGAGVQMQGGGLSRLVWRPKGSQASPTAECDAASCSATLDNDDLLGQILLRLPPLPSSLPRAAAVCKRWRRLVADPGFLARFRAHHGKAPLLGFFFYNRGKIGFTPVLDPPDPTPAVDRFALRLPRGSNIHGCRHGRVLIAYGNSFLVWDPVSGDQCHLPYPSASGGTKYAIDATIICAASATEQGHVHGSCHSSPYRVAFLGSHGEQIISYVYSSVTGTWGDAISMTSLKPFDPDEFISCNNILVGNFIYWLLNERTISILEFDLDRQSLATIEVPPEMIDINPVVREESEFLIVPAEGCGLGLLMIAGFSARIWKRKYSCDGNAGWVLIDTIRLDHHLRLKPWAHTFPPVLLGFAEDHNVVFLLTGGRVIFMVHLDSWQFKKLPDKKMYRLCYPFTSFCAAGLGPLSPVTSVPQVMSAMDSWSPLEAINGEPNSLVEVGMADRWDPMILEASINATSVQNQRCLEFSSGCQDAGMPCRIVG</sequence>
<dbReference type="Gene3D" id="1.20.1280.50">
    <property type="match status" value="1"/>
</dbReference>
<dbReference type="InParanoid" id="A0A1B6PBH6"/>
<keyword evidence="5" id="KW-1185">Reference proteome</keyword>
<name>A0A1B6PBH6_SORBI</name>
<feature type="domain" description="F-box protein AT5G49610-like beta-propeller" evidence="3">
    <location>
        <begin position="193"/>
        <end position="452"/>
    </location>
</feature>
<dbReference type="InterPro" id="IPR001810">
    <property type="entry name" value="F-box_dom"/>
</dbReference>
<evidence type="ECO:0000313" key="4">
    <source>
        <dbReference type="EMBL" id="KXG23120.1"/>
    </source>
</evidence>
<dbReference type="Pfam" id="PF12937">
    <property type="entry name" value="F-box-like"/>
    <property type="match status" value="1"/>
</dbReference>
<dbReference type="PANTHER" id="PTHR32133:SF271">
    <property type="entry name" value="F-BOX DOMAIN-CONTAINING PROTEIN"/>
    <property type="match status" value="1"/>
</dbReference>
<reference evidence="5" key="2">
    <citation type="journal article" date="2018" name="Plant J.">
        <title>The Sorghum bicolor reference genome: improved assembly, gene annotations, a transcriptome atlas, and signatures of genome organization.</title>
        <authorList>
            <person name="McCormick R.F."/>
            <person name="Truong S.K."/>
            <person name="Sreedasyam A."/>
            <person name="Jenkins J."/>
            <person name="Shu S."/>
            <person name="Sims D."/>
            <person name="Kennedy M."/>
            <person name="Amirebrahimi M."/>
            <person name="Weers B.D."/>
            <person name="McKinley B."/>
            <person name="Mattison A."/>
            <person name="Morishige D.T."/>
            <person name="Grimwood J."/>
            <person name="Schmutz J."/>
            <person name="Mullet J.E."/>
        </authorList>
    </citation>
    <scope>NUCLEOTIDE SEQUENCE [LARGE SCALE GENOMIC DNA]</scope>
    <source>
        <strain evidence="5">cv. BTx623</strain>
    </source>
</reference>
<dbReference type="FunCoup" id="A0A1B6PBH6">
    <property type="interactions" value="4"/>
</dbReference>
<evidence type="ECO:0000259" key="2">
    <source>
        <dbReference type="Pfam" id="PF12937"/>
    </source>
</evidence>
<protein>
    <submittedName>
        <fullName evidence="4">Uncharacterized protein</fullName>
    </submittedName>
</protein>
<feature type="region of interest" description="Disordered" evidence="1">
    <location>
        <begin position="1"/>
        <end position="41"/>
    </location>
</feature>
<dbReference type="EMBL" id="CM000767">
    <property type="protein sequence ID" value="KXG23120.1"/>
    <property type="molecule type" value="Genomic_DNA"/>
</dbReference>
<evidence type="ECO:0000259" key="3">
    <source>
        <dbReference type="Pfam" id="PF23635"/>
    </source>
</evidence>
<evidence type="ECO:0000313" key="5">
    <source>
        <dbReference type="Proteomes" id="UP000000768"/>
    </source>
</evidence>
<accession>A0A1B6PBH6</accession>
<feature type="compositionally biased region" description="Low complexity" evidence="1">
    <location>
        <begin position="22"/>
        <end position="39"/>
    </location>
</feature>
<evidence type="ECO:0000256" key="1">
    <source>
        <dbReference type="SAM" id="MobiDB-lite"/>
    </source>
</evidence>
<dbReference type="Gramene" id="KXG23120">
    <property type="protein sequence ID" value="KXG23120"/>
    <property type="gene ID" value="SORBI_3008G058800"/>
</dbReference>
<gene>
    <name evidence="4" type="ORF">SORBI_3008G058800</name>
</gene>
<proteinExistence type="predicted"/>
<dbReference type="OrthoDB" id="619663at2759"/>
<dbReference type="Pfam" id="PF23635">
    <property type="entry name" value="Beta-prop_AT5G49610-like"/>
    <property type="match status" value="1"/>
</dbReference>
<organism evidence="4 5">
    <name type="scientific">Sorghum bicolor</name>
    <name type="common">Sorghum</name>
    <name type="synonym">Sorghum vulgare</name>
    <dbReference type="NCBI Taxonomy" id="4558"/>
    <lineage>
        <taxon>Eukaryota</taxon>
        <taxon>Viridiplantae</taxon>
        <taxon>Streptophyta</taxon>
        <taxon>Embryophyta</taxon>
        <taxon>Tracheophyta</taxon>
        <taxon>Spermatophyta</taxon>
        <taxon>Magnoliopsida</taxon>
        <taxon>Liliopsida</taxon>
        <taxon>Poales</taxon>
        <taxon>Poaceae</taxon>
        <taxon>PACMAD clade</taxon>
        <taxon>Panicoideae</taxon>
        <taxon>Andropogonodae</taxon>
        <taxon>Andropogoneae</taxon>
        <taxon>Sorghinae</taxon>
        <taxon>Sorghum</taxon>
    </lineage>
</organism>
<dbReference type="Proteomes" id="UP000000768">
    <property type="component" value="Chromosome 8"/>
</dbReference>
<feature type="compositionally biased region" description="Basic residues" evidence="1">
    <location>
        <begin position="1"/>
        <end position="14"/>
    </location>
</feature>
<dbReference type="PANTHER" id="PTHR32133">
    <property type="entry name" value="OS07G0120400 PROTEIN"/>
    <property type="match status" value="1"/>
</dbReference>
<dbReference type="ExpressionAtlas" id="A0A1B6PBH6">
    <property type="expression patterns" value="baseline"/>
</dbReference>
<dbReference type="SUPFAM" id="SSF81383">
    <property type="entry name" value="F-box domain"/>
    <property type="match status" value="1"/>
</dbReference>
<reference evidence="4 5" key="1">
    <citation type="journal article" date="2009" name="Nature">
        <title>The Sorghum bicolor genome and the diversification of grasses.</title>
        <authorList>
            <person name="Paterson A.H."/>
            <person name="Bowers J.E."/>
            <person name="Bruggmann R."/>
            <person name="Dubchak I."/>
            <person name="Grimwood J."/>
            <person name="Gundlach H."/>
            <person name="Haberer G."/>
            <person name="Hellsten U."/>
            <person name="Mitros T."/>
            <person name="Poliakov A."/>
            <person name="Schmutz J."/>
            <person name="Spannagl M."/>
            <person name="Tang H."/>
            <person name="Wang X."/>
            <person name="Wicker T."/>
            <person name="Bharti A.K."/>
            <person name="Chapman J."/>
            <person name="Feltus F.A."/>
            <person name="Gowik U."/>
            <person name="Grigoriev I.V."/>
            <person name="Lyons E."/>
            <person name="Maher C.A."/>
            <person name="Martis M."/>
            <person name="Narechania A."/>
            <person name="Otillar R.P."/>
            <person name="Penning B.W."/>
            <person name="Salamov A.A."/>
            <person name="Wang Y."/>
            <person name="Zhang L."/>
            <person name="Carpita N.C."/>
            <person name="Freeling M."/>
            <person name="Gingle A.R."/>
            <person name="Hash C.T."/>
            <person name="Keller B."/>
            <person name="Klein P."/>
            <person name="Kresovich S."/>
            <person name="McCann M.C."/>
            <person name="Ming R."/>
            <person name="Peterson D.G."/>
            <person name="Mehboob-ur-Rahman"/>
            <person name="Ware D."/>
            <person name="Westhoff P."/>
            <person name="Mayer K.F."/>
            <person name="Messing J."/>
            <person name="Rokhsar D.S."/>
        </authorList>
    </citation>
    <scope>NUCLEOTIDE SEQUENCE [LARGE SCALE GENOMIC DNA]</scope>
    <source>
        <strain evidence="5">cv. BTx623</strain>
    </source>
</reference>